<evidence type="ECO:0000256" key="1">
    <source>
        <dbReference type="SAM" id="Phobius"/>
    </source>
</evidence>
<dbReference type="Proteomes" id="UP000055047">
    <property type="component" value="Unassembled WGS sequence"/>
</dbReference>
<keyword evidence="1" id="KW-1133">Transmembrane helix</keyword>
<feature type="transmembrane region" description="Helical" evidence="1">
    <location>
        <begin position="55"/>
        <end position="79"/>
    </location>
</feature>
<keyword evidence="1" id="KW-0472">Membrane</keyword>
<gene>
    <name evidence="2" type="ORF">ANAPHAGO_00324</name>
</gene>
<evidence type="ECO:0000313" key="3">
    <source>
        <dbReference type="Proteomes" id="UP000055047"/>
    </source>
</evidence>
<reference evidence="2 3" key="1">
    <citation type="submission" date="2014-09" db="EMBL/GenBank/DDBJ databases">
        <authorList>
            <person name="Loux Valentin"/>
            <person name="Dugat Thibaut"/>
        </authorList>
    </citation>
    <scope>NUCLEOTIDE SEQUENCE [LARGE SCALE GENOMIC DNA]</scope>
    <source>
        <strain evidence="2 3">BOV-10_179</strain>
    </source>
</reference>
<keyword evidence="1" id="KW-0812">Transmembrane</keyword>
<name>A0A098EGU4_ANAPH</name>
<dbReference type="EMBL" id="CCXQ01000026">
    <property type="protein sequence ID" value="CEG20526.1"/>
    <property type="molecule type" value="Genomic_DNA"/>
</dbReference>
<organism evidence="2 3">
    <name type="scientific">Anaplasma phagocytophilum</name>
    <name type="common">Ehrlichia phagocytophila</name>
    <dbReference type="NCBI Taxonomy" id="948"/>
    <lineage>
        <taxon>Bacteria</taxon>
        <taxon>Pseudomonadati</taxon>
        <taxon>Pseudomonadota</taxon>
        <taxon>Alphaproteobacteria</taxon>
        <taxon>Rickettsiales</taxon>
        <taxon>Anaplasmataceae</taxon>
        <taxon>Anaplasma</taxon>
        <taxon>phagocytophilum group</taxon>
    </lineage>
</organism>
<evidence type="ECO:0000313" key="2">
    <source>
        <dbReference type="EMBL" id="CEG20526.1"/>
    </source>
</evidence>
<accession>A0A098EGU4</accession>
<sequence length="85" mass="9716">MTVTALLNIFVVVMTPSSSGLGPHPFTVVTRVRLPWESLLKPCQLKSARRFFSVYIFFLLRFVVRGGLTCAFFSMHTVYRAKFLI</sequence>
<protein>
    <submittedName>
        <fullName evidence="2">Uncharacterized protein</fullName>
    </submittedName>
</protein>
<dbReference type="AlphaFoldDB" id="A0A098EGU4"/>
<proteinExistence type="predicted"/>